<evidence type="ECO:0000256" key="4">
    <source>
        <dbReference type="ARBA" id="ARBA00023002"/>
    </source>
</evidence>
<dbReference type="Pfam" id="PF00067">
    <property type="entry name" value="p450"/>
    <property type="match status" value="1"/>
</dbReference>
<dbReference type="SUPFAM" id="SSF48264">
    <property type="entry name" value="Cytochrome P450"/>
    <property type="match status" value="1"/>
</dbReference>
<evidence type="ECO:0000313" key="9">
    <source>
        <dbReference type="EMBL" id="WOK91650.1"/>
    </source>
</evidence>
<dbReference type="InterPro" id="IPR002401">
    <property type="entry name" value="Cyt_P450_E_grp-I"/>
</dbReference>
<organism evidence="9 10">
    <name type="scientific">Canna indica</name>
    <name type="common">Indian-shot</name>
    <dbReference type="NCBI Taxonomy" id="4628"/>
    <lineage>
        <taxon>Eukaryota</taxon>
        <taxon>Viridiplantae</taxon>
        <taxon>Streptophyta</taxon>
        <taxon>Embryophyta</taxon>
        <taxon>Tracheophyta</taxon>
        <taxon>Spermatophyta</taxon>
        <taxon>Magnoliopsida</taxon>
        <taxon>Liliopsida</taxon>
        <taxon>Zingiberales</taxon>
        <taxon>Cannaceae</taxon>
        <taxon>Canna</taxon>
    </lineage>
</organism>
<dbReference type="CDD" id="cd20653">
    <property type="entry name" value="CYP81"/>
    <property type="match status" value="1"/>
</dbReference>
<reference evidence="9 10" key="1">
    <citation type="submission" date="2023-10" db="EMBL/GenBank/DDBJ databases">
        <title>Chromosome-scale genome assembly provides insights into flower coloration mechanisms of Canna indica.</title>
        <authorList>
            <person name="Li C."/>
        </authorList>
    </citation>
    <scope>NUCLEOTIDE SEQUENCE [LARGE SCALE GENOMIC DNA]</scope>
    <source>
        <tissue evidence="9">Flower</tissue>
    </source>
</reference>
<evidence type="ECO:0000256" key="1">
    <source>
        <dbReference type="ARBA" id="ARBA00004370"/>
    </source>
</evidence>
<dbReference type="GO" id="GO:0004497">
    <property type="term" value="F:monooxygenase activity"/>
    <property type="evidence" value="ECO:0007669"/>
    <property type="project" value="UniProtKB-KW"/>
</dbReference>
<evidence type="ECO:0000256" key="8">
    <source>
        <dbReference type="RuleBase" id="RU000461"/>
    </source>
</evidence>
<sequence length="521" mass="57816">MVRISLVRLITMEGADSYIALFLLLLALFLHLLFSLINKINNNKQLPPSPPALPFIGHLHLCQKPLHHSLARLSAHYGPVLLLRFGSRPVLVVSSPAAAEECFTTHDITFANRPVFPSRKKFTYNNTTIGSASYGPLWRNLRRIATLEVLSSHRLRSSSGARADEARAMVCVLFCAAGLSSSTSGLFAQVELKSQLFQLSLNLLMRTIAGKRYCGDEGVVSEEAKRFREAVEEMFKLSSANNVGDFVPLFRWLDFSGLMRKTTRVHKVIDEFMQKLIDEFKNSEAKEQKTVIGDLLSSQKTDPENYSDQIIKALTTTLLAAGTDTTSDTIEWAMSLLLNNPAAMDKTRAEIDACVGTHRLLEESDLPNLPYLHCVISETLRLYPAAPLLVPHESSGECAVAGFDVPSGTMLLVNVYAIQRDGEVWDEAAKFAPERFEQGKGDGKWMVPFGMGRRKCPGEGMAMKVVGLVLGLLIQCFEWRRLGEEEVDMREGAGLTLPIAVPLKAMYRPRACMIQVLSQLL</sequence>
<dbReference type="PANTHER" id="PTHR47947:SF3">
    <property type="entry name" value="CYTOCHROME P450 81D1-LIKE"/>
    <property type="match status" value="1"/>
</dbReference>
<dbReference type="Gene3D" id="1.10.630.10">
    <property type="entry name" value="Cytochrome P450"/>
    <property type="match status" value="1"/>
</dbReference>
<comment type="cofactor">
    <cofactor evidence="7">
        <name>heme</name>
        <dbReference type="ChEBI" id="CHEBI:30413"/>
    </cofactor>
</comment>
<evidence type="ECO:0000256" key="3">
    <source>
        <dbReference type="ARBA" id="ARBA00022723"/>
    </source>
</evidence>
<dbReference type="EMBL" id="CP136890">
    <property type="protein sequence ID" value="WOK91650.1"/>
    <property type="molecule type" value="Genomic_DNA"/>
</dbReference>
<evidence type="ECO:0000256" key="2">
    <source>
        <dbReference type="ARBA" id="ARBA00022617"/>
    </source>
</evidence>
<protein>
    <submittedName>
        <fullName evidence="9">Isoflavone 2'-hydroxylase-like</fullName>
    </submittedName>
</protein>
<evidence type="ECO:0000256" key="6">
    <source>
        <dbReference type="ARBA" id="ARBA00023136"/>
    </source>
</evidence>
<dbReference type="PRINTS" id="PR00463">
    <property type="entry name" value="EP450I"/>
</dbReference>
<comment type="similarity">
    <text evidence="8">Belongs to the cytochrome P450 family.</text>
</comment>
<gene>
    <name evidence="9" type="ORF">Cni_G00341</name>
</gene>
<keyword evidence="6" id="KW-0472">Membrane</keyword>
<dbReference type="GO" id="GO:0016020">
    <property type="term" value="C:membrane"/>
    <property type="evidence" value="ECO:0007669"/>
    <property type="project" value="UniProtKB-SubCell"/>
</dbReference>
<accession>A0AAQ3PWE5</accession>
<evidence type="ECO:0000313" key="10">
    <source>
        <dbReference type="Proteomes" id="UP001327560"/>
    </source>
</evidence>
<feature type="binding site" description="axial binding residue" evidence="7">
    <location>
        <position position="456"/>
    </location>
    <ligand>
        <name>heme</name>
        <dbReference type="ChEBI" id="CHEBI:30413"/>
    </ligand>
    <ligandPart>
        <name>Fe</name>
        <dbReference type="ChEBI" id="CHEBI:18248"/>
    </ligandPart>
</feature>
<dbReference type="Proteomes" id="UP001327560">
    <property type="component" value="Chromosome 1"/>
</dbReference>
<evidence type="ECO:0000256" key="7">
    <source>
        <dbReference type="PIRSR" id="PIRSR602401-1"/>
    </source>
</evidence>
<dbReference type="GO" id="GO:0020037">
    <property type="term" value="F:heme binding"/>
    <property type="evidence" value="ECO:0007669"/>
    <property type="project" value="InterPro"/>
</dbReference>
<keyword evidence="10" id="KW-1185">Reference proteome</keyword>
<dbReference type="InterPro" id="IPR036396">
    <property type="entry name" value="Cyt_P450_sf"/>
</dbReference>
<dbReference type="PRINTS" id="PR00385">
    <property type="entry name" value="P450"/>
</dbReference>
<comment type="subcellular location">
    <subcellularLocation>
        <location evidence="1">Membrane</location>
    </subcellularLocation>
</comment>
<dbReference type="AlphaFoldDB" id="A0AAQ3PWE5"/>
<keyword evidence="3 7" id="KW-0479">Metal-binding</keyword>
<dbReference type="InterPro" id="IPR001128">
    <property type="entry name" value="Cyt_P450"/>
</dbReference>
<keyword evidence="8" id="KW-0503">Monooxygenase</keyword>
<dbReference type="InterPro" id="IPR017972">
    <property type="entry name" value="Cyt_P450_CS"/>
</dbReference>
<keyword evidence="5 7" id="KW-0408">Iron</keyword>
<dbReference type="GO" id="GO:0016705">
    <property type="term" value="F:oxidoreductase activity, acting on paired donors, with incorporation or reduction of molecular oxygen"/>
    <property type="evidence" value="ECO:0007669"/>
    <property type="project" value="InterPro"/>
</dbReference>
<dbReference type="GO" id="GO:0005506">
    <property type="term" value="F:iron ion binding"/>
    <property type="evidence" value="ECO:0007669"/>
    <property type="project" value="InterPro"/>
</dbReference>
<dbReference type="FunFam" id="1.10.630.10:FF:000023">
    <property type="entry name" value="Cytochrome P450 family protein"/>
    <property type="match status" value="1"/>
</dbReference>
<dbReference type="InterPro" id="IPR050651">
    <property type="entry name" value="Plant_Cytochrome_P450_Monoox"/>
</dbReference>
<evidence type="ECO:0000256" key="5">
    <source>
        <dbReference type="ARBA" id="ARBA00023004"/>
    </source>
</evidence>
<proteinExistence type="inferred from homology"/>
<keyword evidence="4 8" id="KW-0560">Oxidoreductase</keyword>
<dbReference type="PROSITE" id="PS00086">
    <property type="entry name" value="CYTOCHROME_P450"/>
    <property type="match status" value="1"/>
</dbReference>
<keyword evidence="2 7" id="KW-0349">Heme</keyword>
<name>A0AAQ3PWE5_9LILI</name>
<dbReference type="PANTHER" id="PTHR47947">
    <property type="entry name" value="CYTOCHROME P450 82C3-RELATED"/>
    <property type="match status" value="1"/>
</dbReference>